<dbReference type="Pfam" id="PF04932">
    <property type="entry name" value="Wzy_C"/>
    <property type="match status" value="1"/>
</dbReference>
<feature type="transmembrane region" description="Helical" evidence="5">
    <location>
        <begin position="214"/>
        <end position="240"/>
    </location>
</feature>
<dbReference type="GO" id="GO:0016020">
    <property type="term" value="C:membrane"/>
    <property type="evidence" value="ECO:0007669"/>
    <property type="project" value="UniProtKB-SubCell"/>
</dbReference>
<gene>
    <name evidence="7" type="ORF">A3841_01390</name>
</gene>
<feature type="transmembrane region" description="Helical" evidence="5">
    <location>
        <begin position="348"/>
        <end position="371"/>
    </location>
</feature>
<proteinExistence type="predicted"/>
<comment type="subcellular location">
    <subcellularLocation>
        <location evidence="1">Membrane</location>
        <topology evidence="1">Multi-pass membrane protein</topology>
    </subcellularLocation>
</comment>
<evidence type="ECO:0000313" key="8">
    <source>
        <dbReference type="Proteomes" id="UP000186551"/>
    </source>
</evidence>
<evidence type="ECO:0000313" key="7">
    <source>
        <dbReference type="EMBL" id="OKL39623.1"/>
    </source>
</evidence>
<feature type="transmembrane region" description="Helical" evidence="5">
    <location>
        <begin position="252"/>
        <end position="273"/>
    </location>
</feature>
<evidence type="ECO:0000256" key="4">
    <source>
        <dbReference type="ARBA" id="ARBA00023136"/>
    </source>
</evidence>
<dbReference type="STRING" id="1797110.A3841_01390"/>
<feature type="transmembrane region" description="Helical" evidence="5">
    <location>
        <begin position="97"/>
        <end position="118"/>
    </location>
</feature>
<dbReference type="RefSeq" id="WP_073852963.1">
    <property type="nucleotide sequence ID" value="NZ_LVWA01000008.1"/>
</dbReference>
<dbReference type="Proteomes" id="UP000186551">
    <property type="component" value="Unassembled WGS sequence"/>
</dbReference>
<keyword evidence="3 5" id="KW-1133">Transmembrane helix</keyword>
<dbReference type="InterPro" id="IPR007016">
    <property type="entry name" value="O-antigen_ligase-rel_domated"/>
</dbReference>
<dbReference type="OrthoDB" id="6501936at2"/>
<sequence length="428" mass="49076">MRSSEKLIVPHVGLWLFIAYCILCFHFTETKIASIKLNELVSLLTIPFLLYSIRSVNKYLLYFIGLFVALLLLTFITNLNRDFFLEINGITLLKSPYLISIARFIELIACIAFALVVYKTVQFYREKGLTTSSILRRVLMANMLVSLFFLLVFILTYLKILPLAGSQIIYDTTPYAVSDPTPRLRGYYVEGGPLGLFYSALYILTFFMQGRKWVLRLVFLLVILCAQSKAGIVAVVAWHFYLFYQRFRYTSWFRYIILAALIPLFYLVFTMVISDYIYSMNNFSAIVEERKNDYNFVMGRIAAIFITPNMVSESPLLGVGLGNYALVRNNPEYLGMLPPVSEWDAPGLGVFATLLVENGLLGLLLFLLLLYSIYRRYAPFSRISDRAIKAFVLICLLGVQLHFLYIWFFIGIALAAPNDDEQVDEPNV</sequence>
<feature type="transmembrane region" description="Helical" evidence="5">
    <location>
        <begin position="139"/>
        <end position="158"/>
    </location>
</feature>
<feature type="transmembrane region" description="Helical" evidence="5">
    <location>
        <begin position="391"/>
        <end position="416"/>
    </location>
</feature>
<keyword evidence="8" id="KW-1185">Reference proteome</keyword>
<dbReference type="InterPro" id="IPR051533">
    <property type="entry name" value="WaaL-like"/>
</dbReference>
<dbReference type="PANTHER" id="PTHR37422">
    <property type="entry name" value="TEICHURONIC ACID BIOSYNTHESIS PROTEIN TUAE"/>
    <property type="match status" value="1"/>
</dbReference>
<name>A0A1Q5PBP9_9BACT</name>
<evidence type="ECO:0000259" key="6">
    <source>
        <dbReference type="Pfam" id="PF04932"/>
    </source>
</evidence>
<dbReference type="EMBL" id="LVWA01000008">
    <property type="protein sequence ID" value="OKL39623.1"/>
    <property type="molecule type" value="Genomic_DNA"/>
</dbReference>
<evidence type="ECO:0000256" key="2">
    <source>
        <dbReference type="ARBA" id="ARBA00022692"/>
    </source>
</evidence>
<evidence type="ECO:0000256" key="1">
    <source>
        <dbReference type="ARBA" id="ARBA00004141"/>
    </source>
</evidence>
<reference evidence="7 8" key="1">
    <citation type="submission" date="2016-03" db="EMBL/GenBank/DDBJ databases">
        <title>Genome sequence of Pontibacter sp. nov., of the family cytophagaceae, isolated from marine sediment of the Yellow Sea, China.</title>
        <authorList>
            <person name="Zhang G."/>
            <person name="Zhang R."/>
        </authorList>
    </citation>
    <scope>NUCLEOTIDE SEQUENCE [LARGE SCALE GENOMIC DNA]</scope>
    <source>
        <strain evidence="7 8">S10-8</strain>
    </source>
</reference>
<protein>
    <recommendedName>
        <fullName evidence="6">O-antigen ligase-related domain-containing protein</fullName>
    </recommendedName>
</protein>
<dbReference type="AlphaFoldDB" id="A0A1Q5PBP9"/>
<keyword evidence="4 5" id="KW-0472">Membrane</keyword>
<feature type="transmembrane region" description="Helical" evidence="5">
    <location>
        <begin position="187"/>
        <end position="207"/>
    </location>
</feature>
<accession>A0A1Q5PBP9</accession>
<organism evidence="7 8">
    <name type="scientific">Pontibacter flavimaris</name>
    <dbReference type="NCBI Taxonomy" id="1797110"/>
    <lineage>
        <taxon>Bacteria</taxon>
        <taxon>Pseudomonadati</taxon>
        <taxon>Bacteroidota</taxon>
        <taxon>Cytophagia</taxon>
        <taxon>Cytophagales</taxon>
        <taxon>Hymenobacteraceae</taxon>
        <taxon>Pontibacter</taxon>
    </lineage>
</organism>
<keyword evidence="2 5" id="KW-0812">Transmembrane</keyword>
<evidence type="ECO:0000256" key="5">
    <source>
        <dbReference type="SAM" id="Phobius"/>
    </source>
</evidence>
<feature type="transmembrane region" description="Helical" evidence="5">
    <location>
        <begin position="34"/>
        <end position="52"/>
    </location>
</feature>
<feature type="transmembrane region" description="Helical" evidence="5">
    <location>
        <begin position="59"/>
        <end position="77"/>
    </location>
</feature>
<feature type="transmembrane region" description="Helical" evidence="5">
    <location>
        <begin position="7"/>
        <end position="28"/>
    </location>
</feature>
<evidence type="ECO:0000256" key="3">
    <source>
        <dbReference type="ARBA" id="ARBA00022989"/>
    </source>
</evidence>
<comment type="caution">
    <text evidence="7">The sequence shown here is derived from an EMBL/GenBank/DDBJ whole genome shotgun (WGS) entry which is preliminary data.</text>
</comment>
<feature type="domain" description="O-antigen ligase-related" evidence="6">
    <location>
        <begin position="217"/>
        <end position="367"/>
    </location>
</feature>
<dbReference type="PANTHER" id="PTHR37422:SF13">
    <property type="entry name" value="LIPOPOLYSACCHARIDE BIOSYNTHESIS PROTEIN PA4999-RELATED"/>
    <property type="match status" value="1"/>
</dbReference>